<keyword evidence="16" id="KW-1185">Reference proteome</keyword>
<dbReference type="InterPro" id="IPR006620">
    <property type="entry name" value="Pro_4_hyd_alph"/>
</dbReference>
<dbReference type="SMART" id="SM00702">
    <property type="entry name" value="P4Hc"/>
    <property type="match status" value="1"/>
</dbReference>
<name>A0A9D4TTY7_CHLVU</name>
<dbReference type="InterPro" id="IPR036322">
    <property type="entry name" value="WD40_repeat_dom_sf"/>
</dbReference>
<evidence type="ECO:0000256" key="4">
    <source>
        <dbReference type="ARBA" id="ARBA00022574"/>
    </source>
</evidence>
<organism evidence="15 16">
    <name type="scientific">Chlorella vulgaris</name>
    <name type="common">Green alga</name>
    <dbReference type="NCBI Taxonomy" id="3077"/>
    <lineage>
        <taxon>Eukaryota</taxon>
        <taxon>Viridiplantae</taxon>
        <taxon>Chlorophyta</taxon>
        <taxon>core chlorophytes</taxon>
        <taxon>Trebouxiophyceae</taxon>
        <taxon>Chlorellales</taxon>
        <taxon>Chlorellaceae</taxon>
        <taxon>Chlorella clade</taxon>
        <taxon>Chlorella</taxon>
    </lineage>
</organism>
<dbReference type="PROSITE" id="PS51471">
    <property type="entry name" value="FE2OG_OXY"/>
    <property type="match status" value="1"/>
</dbReference>
<accession>A0A9D4TTY7</accession>
<evidence type="ECO:0000256" key="13">
    <source>
        <dbReference type="SAM" id="MobiDB-lite"/>
    </source>
</evidence>
<evidence type="ECO:0000256" key="7">
    <source>
        <dbReference type="ARBA" id="ARBA00022737"/>
    </source>
</evidence>
<keyword evidence="5" id="KW-0819">tRNA processing</keyword>
<dbReference type="GO" id="GO:0005737">
    <property type="term" value="C:cytoplasm"/>
    <property type="evidence" value="ECO:0007669"/>
    <property type="project" value="UniProtKB-SubCell"/>
</dbReference>
<dbReference type="GO" id="GO:0030488">
    <property type="term" value="P:tRNA methylation"/>
    <property type="evidence" value="ECO:0007669"/>
    <property type="project" value="TreeGrafter"/>
</dbReference>
<evidence type="ECO:0000256" key="12">
    <source>
        <dbReference type="PROSITE-ProRule" id="PRU00221"/>
    </source>
</evidence>
<evidence type="ECO:0000256" key="5">
    <source>
        <dbReference type="ARBA" id="ARBA00022694"/>
    </source>
</evidence>
<evidence type="ECO:0000256" key="2">
    <source>
        <dbReference type="ARBA" id="ARBA00004496"/>
    </source>
</evidence>
<dbReference type="PROSITE" id="PS50082">
    <property type="entry name" value="WD_REPEATS_2"/>
    <property type="match status" value="1"/>
</dbReference>
<dbReference type="SMART" id="SM00320">
    <property type="entry name" value="WD40"/>
    <property type="match status" value="5"/>
</dbReference>
<evidence type="ECO:0000256" key="10">
    <source>
        <dbReference type="ARBA" id="ARBA00023004"/>
    </source>
</evidence>
<dbReference type="GO" id="GO:0051213">
    <property type="term" value="F:dioxygenase activity"/>
    <property type="evidence" value="ECO:0007669"/>
    <property type="project" value="UniProtKB-KW"/>
</dbReference>
<feature type="domain" description="Fe2OG dioxygenase" evidence="14">
    <location>
        <begin position="1829"/>
        <end position="1952"/>
    </location>
</feature>
<feature type="region of interest" description="Disordered" evidence="13">
    <location>
        <begin position="1524"/>
        <end position="1588"/>
    </location>
</feature>
<evidence type="ECO:0000256" key="3">
    <source>
        <dbReference type="ARBA" id="ARBA00022490"/>
    </source>
</evidence>
<evidence type="ECO:0000313" key="15">
    <source>
        <dbReference type="EMBL" id="KAI3434748.1"/>
    </source>
</evidence>
<evidence type="ECO:0000256" key="11">
    <source>
        <dbReference type="ARBA" id="ARBA00038255"/>
    </source>
</evidence>
<keyword evidence="6" id="KW-0479">Metal-binding</keyword>
<comment type="caution">
    <text evidence="15">The sequence shown here is derived from an EMBL/GenBank/DDBJ whole genome shotgun (WGS) entry which is preliminary data.</text>
</comment>
<dbReference type="PANTHER" id="PTHR14344:SF3">
    <property type="entry name" value="WD REPEAT-CONTAINING PROTEIN 6"/>
    <property type="match status" value="1"/>
</dbReference>
<dbReference type="InterPro" id="IPR015943">
    <property type="entry name" value="WD40/YVTN_repeat-like_dom_sf"/>
</dbReference>
<dbReference type="InterPro" id="IPR051973">
    <property type="entry name" value="tRNA_Anticodon_Mtase-Reg"/>
</dbReference>
<dbReference type="PROSITE" id="PS50294">
    <property type="entry name" value="WD_REPEATS_REGION"/>
    <property type="match status" value="1"/>
</dbReference>
<feature type="compositionally biased region" description="Low complexity" evidence="13">
    <location>
        <begin position="533"/>
        <end position="561"/>
    </location>
</feature>
<sequence>MDVQLSPVAAGNTAASGSATTAVHVAVGLSSNAVDVFSITLPVEPEHPGVQRVVHAEGADRCLLYSMSVLPPRQQPQVHGQSSGAADSSSDSCASGSGCNGAASRAMWLVAGGSVFLDVLVWATPACAVSGSTAAVTSAASLGSPAGSVVAPTLYRLKGHEGSIHRVRWSPCGRLLATASDDRSLRLWAVPQPAAPAADSRGANTPLASGRSRATAGHQHTAAAWEEGSSKTAVLLQPQRVLWGHTARLWDCAFDCGGAFLATVSEDCSARLYCIATGQLLCTVQGHRGRGIWHCALFEPQHAADARTLTSGTVSGDNNAAAGTEAAAAAARCCLFTGGADSSIKCWRLADWLPGPAAAQCCMLRGMPPCPADAVLGGGASYKLDLSLSLDVSRPLDQQGGPAQQCNQQQASEQRQPLEQQQQQQQHADSRKEWVRCLALASATGSGRGDGSSRVRRRWRQRQRWLYVGTNRGLLHRVHLPDIAAGGEEKWVCLLKPGGSNGGRPMPLMSLALLSETPGSDTGSLSSGGRDTSSGVSDDGNGSSSSSSSGVIANGKEAAGAAERRGNEGPGVFQEEPCAHSSVWVAAIDFGGRATVLLDRVGGQGTSPSSRCSWLPYGPIPPSHIGIWWGSPSGSSSSSSSSSDSSSTAGLGSRWCFTARGGLLTLWLLPACVEAADCGSGEQQAQQEQQPKRLAEVQLPLSSQVSVLAAALLPHQPVCSDAGRLLSQAALVAVGNTNGGVTLLLLLVSGATLSGRQPHTQRPAAAAKVELAALAGLAAPAAEAGAGATAQLLVLAAAPRLFERNPVRTLQVRLPPCTLQGCAAAEPAVDSAAAAAALARQLQAAEMLAAGGDGTLRSLRLPTAALTAAVAAAAAAAGAACSPAAESDGAEASGPTARQCGVGERSQPDVPSLPRLRCVGCRRYEAVTHIDGLAEPNACEAGTRGGIVFGFHSSHFCAWDEGAEARVVQVDCGGWRRPAAADVAGGDDLALCFVREGRLWFYRRHPSDAALLTPRCLLPPHHGLEQECIRLLHVAPAKRGSKSGAAGNAVVCCITGGDDGLLRQQLLELPQQTTAAGGADGSAQRVEAGGLAGGAFGLGAHLAESVQGTAVKSLAILSLPHNSSSSSSDFDSNGTGQEWLMVAAGAKQSLVACLLTARPHSRGRQGLETLQQQQPQQQALACDHLAAKEPVVRPNRKPSCASQRLESDQRYLSVTAFLWQQQQHEQQQQSDQPGHSHVSSTDVPAEGAAAGLVDGTRVSMPPRVFAVAAASDASLSLLSAELAAQPSDEGRSSDQLGPQWKEVAALRHHEYPVLCTAYCCLQGGLVGGADGTACSAQARHIVCSGASDGSVALWDVTAAAAAWKAGAVDGGSIVDGQQQQQVQPLLALEGLHQSGVNGMAVTAAGPHSLLLVTAGDDQALAFTLLDLDPQHCPSDGDAGLPRAGNCRGCRELLRLTIPNAHSSALRSVWLGALAGLEHGDAGSAPGGVATGAVAFSVGLDQQVRCWRITLNPKSRRISLLLAGRRPGGATPTRQHQRGTAWPLQQQQQQQQGGRQGTEQLVVPPESQLAGLTPTESGTNGAGKGRAADAQRGLDAALFRTATSSDMLEVQEAGCAFTQVVEPAALDVLPLTAAAGIKHAGVAARTSDRFISLPGELPDAGNGPTLVDEAEPVARRSALDTTEGEAEVTLPPPEVVEEAARSLAGAAAVQYESAEEALEASGFLADRPPQEHGETGHSFYTVQPMQLLSLFPRAYLMPHFVPKAKCEHVIEMANRRLAPSGLALKAGDTAESTRDVRTSSGTFMSRQEDAEGVLGWIEDKIAAVTMIPVGHGEPFNVLRYETNQHYDSHYDSFAEEEYGPQFSQRVATVLVYLSDAEEGGETVFLLEGREGLDRLAHIDYKACDTGIRIKPRQGDALLFFSTSVNGTIDKHSLHGGCPVITGTKWAATKWLRNKCFGGGC</sequence>
<feature type="compositionally biased region" description="Polar residues" evidence="13">
    <location>
        <begin position="517"/>
        <end position="532"/>
    </location>
</feature>
<gene>
    <name evidence="15" type="ORF">D9Q98_002808</name>
</gene>
<dbReference type="InterPro" id="IPR044862">
    <property type="entry name" value="Pro_4_hyd_alph_FE2OG_OXY"/>
</dbReference>
<dbReference type="GO" id="GO:0005506">
    <property type="term" value="F:iron ion binding"/>
    <property type="evidence" value="ECO:0007669"/>
    <property type="project" value="InterPro"/>
</dbReference>
<evidence type="ECO:0000259" key="14">
    <source>
        <dbReference type="PROSITE" id="PS51471"/>
    </source>
</evidence>
<keyword evidence="8" id="KW-0223">Dioxygenase</keyword>
<keyword evidence="4 12" id="KW-0853">WD repeat</keyword>
<dbReference type="PANTHER" id="PTHR14344">
    <property type="entry name" value="WD REPEAT PROTEIN"/>
    <property type="match status" value="1"/>
</dbReference>
<evidence type="ECO:0000256" key="8">
    <source>
        <dbReference type="ARBA" id="ARBA00022964"/>
    </source>
</evidence>
<dbReference type="GO" id="GO:0031418">
    <property type="term" value="F:L-ascorbic acid binding"/>
    <property type="evidence" value="ECO:0007669"/>
    <property type="project" value="InterPro"/>
</dbReference>
<dbReference type="Proteomes" id="UP001055712">
    <property type="component" value="Unassembled WGS sequence"/>
</dbReference>
<keyword evidence="10" id="KW-0408">Iron</keyword>
<reference evidence="15" key="2">
    <citation type="submission" date="2020-11" db="EMBL/GenBank/DDBJ databases">
        <authorList>
            <person name="Cecchin M."/>
            <person name="Marcolungo L."/>
            <person name="Rossato M."/>
            <person name="Girolomoni L."/>
            <person name="Cosentino E."/>
            <person name="Cuine S."/>
            <person name="Li-Beisson Y."/>
            <person name="Delledonne M."/>
            <person name="Ballottari M."/>
        </authorList>
    </citation>
    <scope>NUCLEOTIDE SEQUENCE</scope>
    <source>
        <strain evidence="15">211/11P</strain>
        <tissue evidence="15">Whole cell</tissue>
    </source>
</reference>
<dbReference type="SUPFAM" id="SSF50978">
    <property type="entry name" value="WD40 repeat-like"/>
    <property type="match status" value="2"/>
</dbReference>
<dbReference type="EMBL" id="SIDB01000003">
    <property type="protein sequence ID" value="KAI3434748.1"/>
    <property type="molecule type" value="Genomic_DNA"/>
</dbReference>
<feature type="region of interest" description="Disordered" evidence="13">
    <location>
        <begin position="885"/>
        <end position="909"/>
    </location>
</feature>
<keyword evidence="3" id="KW-0963">Cytoplasm</keyword>
<feature type="compositionally biased region" description="Low complexity" evidence="13">
    <location>
        <begin position="398"/>
        <end position="426"/>
    </location>
</feature>
<protein>
    <recommendedName>
        <fullName evidence="14">Fe2OG dioxygenase domain-containing protein</fullName>
    </recommendedName>
</protein>
<dbReference type="OrthoDB" id="420380at2759"/>
<dbReference type="InterPro" id="IPR001680">
    <property type="entry name" value="WD40_rpt"/>
</dbReference>
<dbReference type="Gene3D" id="2.60.120.620">
    <property type="entry name" value="q2cbj1_9rhob like domain"/>
    <property type="match status" value="1"/>
</dbReference>
<keyword evidence="9" id="KW-0560">Oxidoreductase</keyword>
<feature type="region of interest" description="Disordered" evidence="13">
    <location>
        <begin position="514"/>
        <end position="574"/>
    </location>
</feature>
<dbReference type="Pfam" id="PF00400">
    <property type="entry name" value="WD40"/>
    <property type="match status" value="2"/>
</dbReference>
<feature type="compositionally biased region" description="Low complexity" evidence="13">
    <location>
        <begin position="1222"/>
        <end position="1232"/>
    </location>
</feature>
<feature type="region of interest" description="Disordered" evidence="13">
    <location>
        <begin position="397"/>
        <end position="427"/>
    </location>
</feature>
<proteinExistence type="inferred from homology"/>
<comment type="similarity">
    <text evidence="11">Belongs to the WD repeat WDR6 family.</text>
</comment>
<keyword evidence="7" id="KW-0677">Repeat</keyword>
<evidence type="ECO:0000256" key="1">
    <source>
        <dbReference type="ARBA" id="ARBA00001961"/>
    </source>
</evidence>
<reference evidence="15" key="1">
    <citation type="journal article" date="2019" name="Plant J.">
        <title>Chlorella vulgaris genome assembly and annotation reveals the molecular basis for metabolic acclimation to high light conditions.</title>
        <authorList>
            <person name="Cecchin M."/>
            <person name="Marcolungo L."/>
            <person name="Rossato M."/>
            <person name="Girolomoni L."/>
            <person name="Cosentino E."/>
            <person name="Cuine S."/>
            <person name="Li-Beisson Y."/>
            <person name="Delledonne M."/>
            <person name="Ballottari M."/>
        </authorList>
    </citation>
    <scope>NUCLEOTIDE SEQUENCE</scope>
    <source>
        <strain evidence="15">211/11P</strain>
    </source>
</reference>
<comment type="subcellular location">
    <subcellularLocation>
        <location evidence="2">Cytoplasm</location>
    </subcellularLocation>
</comment>
<evidence type="ECO:0000256" key="6">
    <source>
        <dbReference type="ARBA" id="ARBA00022723"/>
    </source>
</evidence>
<feature type="repeat" description="WD" evidence="12">
    <location>
        <begin position="157"/>
        <end position="188"/>
    </location>
</feature>
<feature type="region of interest" description="Disordered" evidence="13">
    <location>
        <begin position="1222"/>
        <end position="1242"/>
    </location>
</feature>
<dbReference type="GO" id="GO:0016705">
    <property type="term" value="F:oxidoreductase activity, acting on paired donors, with incorporation or reduction of molecular oxygen"/>
    <property type="evidence" value="ECO:0007669"/>
    <property type="project" value="InterPro"/>
</dbReference>
<dbReference type="Gene3D" id="2.130.10.10">
    <property type="entry name" value="YVTN repeat-like/Quinoprotein amine dehydrogenase"/>
    <property type="match status" value="2"/>
</dbReference>
<dbReference type="Pfam" id="PF13640">
    <property type="entry name" value="2OG-FeII_Oxy_3"/>
    <property type="match status" value="1"/>
</dbReference>
<dbReference type="InterPro" id="IPR005123">
    <property type="entry name" value="Oxoglu/Fe-dep_dioxygenase_dom"/>
</dbReference>
<evidence type="ECO:0000256" key="9">
    <source>
        <dbReference type="ARBA" id="ARBA00023002"/>
    </source>
</evidence>
<comment type="cofactor">
    <cofactor evidence="1">
        <name>L-ascorbate</name>
        <dbReference type="ChEBI" id="CHEBI:38290"/>
    </cofactor>
</comment>
<evidence type="ECO:0000313" key="16">
    <source>
        <dbReference type="Proteomes" id="UP001055712"/>
    </source>
</evidence>